<dbReference type="InterPro" id="IPR010982">
    <property type="entry name" value="Lambda_DNA-bd_dom_sf"/>
</dbReference>
<dbReference type="Proteomes" id="UP000308760">
    <property type="component" value="Unassembled WGS sequence"/>
</dbReference>
<dbReference type="PANTHER" id="PTHR30146">
    <property type="entry name" value="LACI-RELATED TRANSCRIPTIONAL REPRESSOR"/>
    <property type="match status" value="1"/>
</dbReference>
<dbReference type="GO" id="GO:0000976">
    <property type="term" value="F:transcription cis-regulatory region binding"/>
    <property type="evidence" value="ECO:0007669"/>
    <property type="project" value="TreeGrafter"/>
</dbReference>
<evidence type="ECO:0000256" key="1">
    <source>
        <dbReference type="ARBA" id="ARBA00023015"/>
    </source>
</evidence>
<keyword evidence="1" id="KW-0805">Transcription regulation</keyword>
<evidence type="ECO:0000313" key="6">
    <source>
        <dbReference type="Proteomes" id="UP000308760"/>
    </source>
</evidence>
<dbReference type="InterPro" id="IPR046335">
    <property type="entry name" value="LacI/GalR-like_sensor"/>
</dbReference>
<keyword evidence="6" id="KW-1185">Reference proteome</keyword>
<evidence type="ECO:0000259" key="4">
    <source>
        <dbReference type="PROSITE" id="PS50932"/>
    </source>
</evidence>
<dbReference type="EMBL" id="STGY01000024">
    <property type="protein sequence ID" value="THV42443.1"/>
    <property type="molecule type" value="Genomic_DNA"/>
</dbReference>
<dbReference type="InterPro" id="IPR000843">
    <property type="entry name" value="HTH_LacI"/>
</dbReference>
<feature type="domain" description="HTH lacI-type" evidence="4">
    <location>
        <begin position="12"/>
        <end position="66"/>
    </location>
</feature>
<protein>
    <submittedName>
        <fullName evidence="5">LacI family transcriptional regulator</fullName>
    </submittedName>
</protein>
<dbReference type="Gene3D" id="1.10.260.40">
    <property type="entry name" value="lambda repressor-like DNA-binding domains"/>
    <property type="match status" value="1"/>
</dbReference>
<reference evidence="6" key="1">
    <citation type="submission" date="2019-04" db="EMBL/GenBank/DDBJ databases">
        <title>Nocardioides xinjiangensis sp. nov.</title>
        <authorList>
            <person name="Liu S."/>
        </authorList>
    </citation>
    <scope>NUCLEOTIDE SEQUENCE [LARGE SCALE GENOMIC DNA]</scope>
    <source>
        <strain evidence="6">18</strain>
    </source>
</reference>
<dbReference type="SUPFAM" id="SSF47413">
    <property type="entry name" value="lambda repressor-like DNA-binding domains"/>
    <property type="match status" value="1"/>
</dbReference>
<dbReference type="SUPFAM" id="SSF53822">
    <property type="entry name" value="Periplasmic binding protein-like I"/>
    <property type="match status" value="1"/>
</dbReference>
<keyword evidence="2" id="KW-0238">DNA-binding</keyword>
<accession>A0A4S8QD35</accession>
<evidence type="ECO:0000313" key="5">
    <source>
        <dbReference type="EMBL" id="THV42443.1"/>
    </source>
</evidence>
<dbReference type="GO" id="GO:0003700">
    <property type="term" value="F:DNA-binding transcription factor activity"/>
    <property type="evidence" value="ECO:0007669"/>
    <property type="project" value="TreeGrafter"/>
</dbReference>
<dbReference type="CDD" id="cd06267">
    <property type="entry name" value="PBP1_LacI_sugar_binding-like"/>
    <property type="match status" value="1"/>
</dbReference>
<proteinExistence type="predicted"/>
<dbReference type="Gene3D" id="3.40.50.2300">
    <property type="match status" value="2"/>
</dbReference>
<dbReference type="PANTHER" id="PTHR30146:SF138">
    <property type="entry name" value="TRANSCRIPTIONAL REGULATORY PROTEIN"/>
    <property type="match status" value="1"/>
</dbReference>
<organism evidence="5 6">
    <name type="scientific">Glycomyces buryatensis</name>
    <dbReference type="NCBI Taxonomy" id="2570927"/>
    <lineage>
        <taxon>Bacteria</taxon>
        <taxon>Bacillati</taxon>
        <taxon>Actinomycetota</taxon>
        <taxon>Actinomycetes</taxon>
        <taxon>Glycomycetales</taxon>
        <taxon>Glycomycetaceae</taxon>
        <taxon>Glycomyces</taxon>
    </lineage>
</organism>
<dbReference type="Pfam" id="PF13377">
    <property type="entry name" value="Peripla_BP_3"/>
    <property type="match status" value="1"/>
</dbReference>
<dbReference type="Pfam" id="PF00356">
    <property type="entry name" value="LacI"/>
    <property type="match status" value="1"/>
</dbReference>
<gene>
    <name evidence="5" type="ORF">FAB82_06075</name>
</gene>
<reference evidence="5 6" key="2">
    <citation type="submission" date="2019-05" db="EMBL/GenBank/DDBJ databases">
        <title>Glycomyces buryatensis sp. nov.</title>
        <authorList>
            <person name="Nikitina E."/>
        </authorList>
    </citation>
    <scope>NUCLEOTIDE SEQUENCE [LARGE SCALE GENOMIC DNA]</scope>
    <source>
        <strain evidence="5 6">18</strain>
    </source>
</reference>
<dbReference type="PROSITE" id="PS50932">
    <property type="entry name" value="HTH_LACI_2"/>
    <property type="match status" value="1"/>
</dbReference>
<evidence type="ECO:0000256" key="3">
    <source>
        <dbReference type="ARBA" id="ARBA00023163"/>
    </source>
</evidence>
<evidence type="ECO:0000256" key="2">
    <source>
        <dbReference type="ARBA" id="ARBA00023125"/>
    </source>
</evidence>
<dbReference type="CDD" id="cd01392">
    <property type="entry name" value="HTH_LacI"/>
    <property type="match status" value="1"/>
</dbReference>
<dbReference type="OrthoDB" id="3258243at2"/>
<dbReference type="PROSITE" id="PS00356">
    <property type="entry name" value="HTH_LACI_1"/>
    <property type="match status" value="1"/>
</dbReference>
<dbReference type="AlphaFoldDB" id="A0A4S8QD35"/>
<name>A0A4S8QD35_9ACTN</name>
<dbReference type="InterPro" id="IPR028082">
    <property type="entry name" value="Peripla_BP_I"/>
</dbReference>
<keyword evidence="3" id="KW-0804">Transcription</keyword>
<sequence>MREKDSPVGKRVTILDVAEAANVSRQTVTRAMNDMDDISAKTRQRVLDAAERLGYRPSRQARNLVSREKTHALGLVVASFRNPYYTEIAADLLSAATERGWQLIMAAAEGEVADALDLLSTQVDAVVCHFGGTDAELLEASRGLPVIRLEAESTLAGVHSVELDLESGLVEAIAALRAKGARRFGMVDSNYTLRDIGAYEPSPRRVWFEREVGEQLTEVVVGEETISGGSRAFADLMERRPDTDAVLMFNDLMALGAVQSAHALGLAVPGQVRIVGVDGLALGEAVDPPLTTISLDTQGLAANAMDIVEILAKAQFARLDPIHRIVRAKVLWRASA</sequence>
<comment type="caution">
    <text evidence="5">The sequence shown here is derived from an EMBL/GenBank/DDBJ whole genome shotgun (WGS) entry which is preliminary data.</text>
</comment>
<dbReference type="SMART" id="SM00354">
    <property type="entry name" value="HTH_LACI"/>
    <property type="match status" value="1"/>
</dbReference>